<evidence type="ECO:0000313" key="2">
    <source>
        <dbReference type="Proteomes" id="UP001322392"/>
    </source>
</evidence>
<dbReference type="Proteomes" id="UP001322392">
    <property type="component" value="Chromosome"/>
</dbReference>
<accession>A0ABZ1A026</accession>
<evidence type="ECO:0000313" key="1">
    <source>
        <dbReference type="EMBL" id="WRI22740.1"/>
    </source>
</evidence>
<gene>
    <name evidence="1" type="ORF">SPL95_19210</name>
</gene>
<proteinExistence type="predicted"/>
<organism evidence="1 2">
    <name type="scientific">Pseudomonas canadensis</name>
    <dbReference type="NCBI Taxonomy" id="915099"/>
    <lineage>
        <taxon>Bacteria</taxon>
        <taxon>Pseudomonadati</taxon>
        <taxon>Pseudomonadota</taxon>
        <taxon>Gammaproteobacteria</taxon>
        <taxon>Pseudomonadales</taxon>
        <taxon>Pseudomonadaceae</taxon>
        <taxon>Pseudomonas</taxon>
    </lineage>
</organism>
<dbReference type="EMBL" id="CP139639">
    <property type="protein sequence ID" value="WRI22740.1"/>
    <property type="molecule type" value="Genomic_DNA"/>
</dbReference>
<protein>
    <submittedName>
        <fullName evidence="1">Uncharacterized protein</fullName>
    </submittedName>
</protein>
<dbReference type="GeneID" id="88825952"/>
<dbReference type="RefSeq" id="WP_268964204.1">
    <property type="nucleotide sequence ID" value="NZ_AYTD01000013.1"/>
</dbReference>
<keyword evidence="2" id="KW-1185">Reference proteome</keyword>
<reference evidence="1 2" key="1">
    <citation type="submission" date="2023-12" db="EMBL/GenBank/DDBJ databases">
        <title>First complete genome sequence of Pseudomonas canadensis strain Pcan-CK-23 isolated from homogenized tissues of Zophobas morio larvae.</title>
        <authorList>
            <person name="Kundlacz C."/>
            <person name="Aldeia C."/>
            <person name="Eddoubaji Y."/>
            <person name="Campos-Madueno E.I."/>
            <person name="Endimiani A."/>
        </authorList>
    </citation>
    <scope>NUCLEOTIDE SEQUENCE [LARGE SCALE GENOMIC DNA]</scope>
    <source>
        <strain evidence="1 2">Pcan-CK-23</strain>
    </source>
</reference>
<name>A0ABZ1A026_9PSED</name>
<sequence>METCGDWIGAEKKIVFSEDTNPQMFEQDALLKPNGGEYHDVDKP</sequence>